<sequence length="134" mass="15213">MAQFESSVKYVPYSQEQVFNKLSDLSNLESVRDKLADKVQGMEFDCDSLSFTVQGISITLRIIEREPCKCVKFESEKSPVPMNLWIQILPVEAGQAKLKVTIRAEVNMFMKAMVTKPLQDGVDKLAEMLSMIPY</sequence>
<dbReference type="EMBL" id="BQOB01000001">
    <property type="protein sequence ID" value="GKH79998.1"/>
    <property type="molecule type" value="Genomic_DNA"/>
</dbReference>
<dbReference type="Proteomes" id="UP000777173">
    <property type="component" value="Unassembled WGS sequence"/>
</dbReference>
<organism evidence="9 13">
    <name type="scientific">Phocaeicola dorei</name>
    <dbReference type="NCBI Taxonomy" id="357276"/>
    <lineage>
        <taxon>Bacteria</taxon>
        <taxon>Pseudomonadati</taxon>
        <taxon>Bacteroidota</taxon>
        <taxon>Bacteroidia</taxon>
        <taxon>Bacteroidales</taxon>
        <taxon>Bacteroidaceae</taxon>
        <taxon>Phocaeicola</taxon>
    </lineage>
</organism>
<accession>A0A076J541</accession>
<reference evidence="6" key="5">
    <citation type="submission" date="2021-06" db="EMBL/GenBank/DDBJ databases">
        <title>Collection of gut derived symbiotic bacterial strains cultured from healthy donors.</title>
        <authorList>
            <person name="Lin H."/>
            <person name="Littmann E."/>
            <person name="Pamer E.G."/>
        </authorList>
    </citation>
    <scope>NUCLEOTIDE SEQUENCE</scope>
    <source>
        <strain evidence="6">MSK.5.10</strain>
    </source>
</reference>
<dbReference type="EMBL" id="JAWDEV010000011">
    <property type="protein sequence ID" value="MDU0271638.1"/>
    <property type="molecule type" value="Genomic_DNA"/>
</dbReference>
<reference evidence="8 20" key="4">
    <citation type="submission" date="2019-11" db="EMBL/GenBank/DDBJ databases">
        <title>Complete genome sequence of Bacteroides dorei DSM 17855.</title>
        <authorList>
            <person name="Russell J.T."/>
        </authorList>
    </citation>
    <scope>NUCLEOTIDE SEQUENCE [LARGE SCALE GENOMIC DNA]</scope>
    <source>
        <strain evidence="8 20">DSM 17855</strain>
    </source>
</reference>
<evidence type="ECO:0000313" key="9">
    <source>
        <dbReference type="EMBL" id="RGV77734.1"/>
    </source>
</evidence>
<dbReference type="AlphaFoldDB" id="A0A076J541"/>
<dbReference type="EMBL" id="SLTU01000003">
    <property type="protein sequence ID" value="TDA71862.1"/>
    <property type="molecule type" value="Genomic_DNA"/>
</dbReference>
<evidence type="ECO:0000313" key="19">
    <source>
        <dbReference type="Proteomes" id="UP000481700"/>
    </source>
</evidence>
<dbReference type="EMBL" id="VVZB01000003">
    <property type="protein sequence ID" value="KAA5383998.1"/>
    <property type="molecule type" value="Genomic_DNA"/>
</dbReference>
<gene>
    <name evidence="1" type="ORF">CE91St7_08820</name>
    <name evidence="9" type="ORF">DWW04_09460</name>
    <name evidence="10" type="ORF">E1I98_23600</name>
    <name evidence="11" type="ORF">E1J06_22095</name>
    <name evidence="5" type="ORF">F2Y51_07055</name>
    <name evidence="4" type="ORF">F2Y58_06440</name>
    <name evidence="3" type="ORF">F2Y61_06820</name>
    <name evidence="2" type="ORF">F2Z07_06535</name>
    <name evidence="8" type="ORF">GKD17_20785</name>
    <name evidence="6" type="ORF">KSU80_02925</name>
    <name evidence="12" type="ORF">QNN11_00470</name>
    <name evidence="7" type="ORF">RVH45_17415</name>
</gene>
<evidence type="ECO:0000313" key="17">
    <source>
        <dbReference type="Proteomes" id="UP000441162"/>
    </source>
</evidence>
<dbReference type="Proteomes" id="UP000347681">
    <property type="component" value="Unassembled WGS sequence"/>
</dbReference>
<dbReference type="GeneID" id="93449106"/>
<evidence type="ECO:0000313" key="8">
    <source>
        <dbReference type="EMBL" id="QJR78622.1"/>
    </source>
</evidence>
<evidence type="ECO:0000313" key="11">
    <source>
        <dbReference type="EMBL" id="TDB03848.1"/>
    </source>
</evidence>
<name>A0A076J541_9BACT</name>
<dbReference type="Proteomes" id="UP001055104">
    <property type="component" value="Unassembled WGS sequence"/>
</dbReference>
<dbReference type="EMBL" id="VVZV01000006">
    <property type="protein sequence ID" value="KAA5321752.1"/>
    <property type="molecule type" value="Genomic_DNA"/>
</dbReference>
<dbReference type="Proteomes" id="UP000481616">
    <property type="component" value="Unassembled WGS sequence"/>
</dbReference>
<dbReference type="Proteomes" id="UP000481700">
    <property type="component" value="Unassembled WGS sequence"/>
</dbReference>
<dbReference type="Proteomes" id="UP000441162">
    <property type="component" value="Unassembled WGS sequence"/>
</dbReference>
<reference evidence="1" key="6">
    <citation type="submission" date="2022-01" db="EMBL/GenBank/DDBJ databases">
        <title>Novel bile acid biosynthetic pathways are enriched in the microbiome of centenarians.</title>
        <authorList>
            <person name="Sato Y."/>
            <person name="Atarashi K."/>
            <person name="Plichta R.D."/>
            <person name="Arai Y."/>
            <person name="Sasajima S."/>
            <person name="Kearney M.S."/>
            <person name="Suda W."/>
            <person name="Takeshita K."/>
            <person name="Sasaki T."/>
            <person name="Okamoto S."/>
            <person name="Skelly N.A."/>
            <person name="Okamura Y."/>
            <person name="Vlamakis H."/>
            <person name="Li Y."/>
            <person name="Tanoue T."/>
            <person name="Takei H."/>
            <person name="Nittono H."/>
            <person name="Narushima S."/>
            <person name="Irie J."/>
            <person name="Itoh H."/>
            <person name="Moriya K."/>
            <person name="Sugiura Y."/>
            <person name="Suematsu M."/>
            <person name="Moritoki N."/>
            <person name="Shibata S."/>
            <person name="Littman R.D."/>
            <person name="Fischbach A.M."/>
            <person name="Uwamino Y."/>
            <person name="Inoue T."/>
            <person name="Honda A."/>
            <person name="Hattori M."/>
            <person name="Murai T."/>
            <person name="Xavier J.R."/>
            <person name="Hirose N."/>
            <person name="Honda K."/>
        </authorList>
    </citation>
    <scope>NUCLEOTIDE SEQUENCE</scope>
    <source>
        <strain evidence="1">CE91-St7</strain>
    </source>
</reference>
<reference evidence="12" key="7">
    <citation type="journal article" date="2023" name="Nat. Commun.">
        <title>Identification of a novel Human Milk Oligosaccharides utilization cluster in the infant gut commensal Bacteroides dorei.</title>
        <authorList>
            <person name="Kijner S."/>
            <person name="Ennis D."/>
            <person name="Shmorak S."/>
            <person name="Florentin A."/>
            <person name="Yassour M."/>
        </authorList>
    </citation>
    <scope>NUCLEOTIDE SEQUENCE</scope>
    <source>
        <strain evidence="12">2</strain>
    </source>
</reference>
<evidence type="ECO:0000313" key="18">
    <source>
        <dbReference type="Proteomes" id="UP000481616"/>
    </source>
</evidence>
<dbReference type="EMBL" id="CP046176">
    <property type="protein sequence ID" value="QJR78622.1"/>
    <property type="molecule type" value="Genomic_DNA"/>
</dbReference>
<dbReference type="Proteomes" id="UP001177934">
    <property type="component" value="Chromosome"/>
</dbReference>
<dbReference type="Proteomes" id="UP001181086">
    <property type="component" value="Unassembled WGS sequence"/>
</dbReference>
<dbReference type="Proteomes" id="UP000294527">
    <property type="component" value="Unassembled WGS sequence"/>
</dbReference>
<protein>
    <submittedName>
        <fullName evidence="1">Polyketide cyclase</fullName>
    </submittedName>
    <submittedName>
        <fullName evidence="9">SRPBCC family protein</fullName>
    </submittedName>
</protein>
<dbReference type="Proteomes" id="UP000283678">
    <property type="component" value="Unassembled WGS sequence"/>
</dbReference>
<evidence type="ECO:0000313" key="7">
    <source>
        <dbReference type="EMBL" id="MDU0271638.1"/>
    </source>
</evidence>
<reference evidence="14 15" key="3">
    <citation type="journal article" date="2019" name="Nat. Microbiol.">
        <title>Genomic variation and strain-specific functional adaptation in the human gut microbiome during early life.</title>
        <authorList>
            <person name="Vatanen T."/>
            <person name="Plichta D.R."/>
            <person name="Somani J."/>
            <person name="Munch P.C."/>
            <person name="Arthur T.D."/>
            <person name="Hall A.B."/>
            <person name="Rudolf S."/>
            <person name="Oakeley E.J."/>
            <person name="Ke X."/>
            <person name="Young R.A."/>
            <person name="Haiser H.J."/>
            <person name="Kolde R."/>
            <person name="Yassour M."/>
            <person name="Luopajarvi K."/>
            <person name="Siljander H."/>
            <person name="Virtanen S.M."/>
            <person name="Ilonen J."/>
            <person name="Uibo R."/>
            <person name="Tillmann V."/>
            <person name="Mokurov S."/>
            <person name="Dorshakova N."/>
            <person name="Porter J.A."/>
            <person name="McHardy A.C."/>
            <person name="Lahdesmaki H."/>
            <person name="Vlamakis H."/>
            <person name="Huttenhower C."/>
            <person name="Knip M."/>
            <person name="Xavier R.J."/>
        </authorList>
    </citation>
    <scope>NUCLEOTIDE SEQUENCE [LARGE SCALE GENOMIC DNA]</scope>
    <source>
        <strain evidence="10 14">RJX1047</strain>
        <strain evidence="11 15">RJX1052</strain>
    </source>
</reference>
<dbReference type="Proteomes" id="UP000294834">
    <property type="component" value="Unassembled WGS sequence"/>
</dbReference>
<evidence type="ECO:0000313" key="2">
    <source>
        <dbReference type="EMBL" id="KAA5321752.1"/>
    </source>
</evidence>
<evidence type="ECO:0000313" key="13">
    <source>
        <dbReference type="Proteomes" id="UP000283678"/>
    </source>
</evidence>
<dbReference type="EMBL" id="SLTX01000002">
    <property type="protein sequence ID" value="TDB03848.1"/>
    <property type="molecule type" value="Genomic_DNA"/>
</dbReference>
<evidence type="ECO:0000313" key="10">
    <source>
        <dbReference type="EMBL" id="TDA71862.1"/>
    </source>
</evidence>
<dbReference type="Proteomes" id="UP000500949">
    <property type="component" value="Chromosome"/>
</dbReference>
<evidence type="ECO:0000313" key="5">
    <source>
        <dbReference type="EMBL" id="KAA5406600.1"/>
    </source>
</evidence>
<reference evidence="9 13" key="1">
    <citation type="submission" date="2018-08" db="EMBL/GenBank/DDBJ databases">
        <title>A genome reference for cultivated species of the human gut microbiota.</title>
        <authorList>
            <person name="Zou Y."/>
            <person name="Xue W."/>
            <person name="Luo G."/>
        </authorList>
    </citation>
    <scope>NUCLEOTIDE SEQUENCE [LARGE SCALE GENOMIC DNA]</scope>
    <source>
        <strain evidence="9 13">AF14-1AC</strain>
    </source>
</reference>
<dbReference type="EMBL" id="JAHOAX010000002">
    <property type="protein sequence ID" value="MBV3122146.1"/>
    <property type="molecule type" value="Genomic_DNA"/>
</dbReference>
<evidence type="ECO:0000313" key="6">
    <source>
        <dbReference type="EMBL" id="MBV3122146.1"/>
    </source>
</evidence>
<dbReference type="EMBL" id="VVZA01000004">
    <property type="protein sequence ID" value="KAA5406600.1"/>
    <property type="molecule type" value="Genomic_DNA"/>
</dbReference>
<dbReference type="eggNOG" id="COG3427">
    <property type="taxonomic scope" value="Bacteria"/>
</dbReference>
<evidence type="ECO:0000313" key="20">
    <source>
        <dbReference type="Proteomes" id="UP000500949"/>
    </source>
</evidence>
<dbReference type="KEGG" id="bdh:GV66_07625"/>
<dbReference type="KEGG" id="bdo:EL88_23780"/>
<evidence type="ECO:0000313" key="4">
    <source>
        <dbReference type="EMBL" id="KAA5399752.1"/>
    </source>
</evidence>
<dbReference type="EMBL" id="QRZL01000008">
    <property type="protein sequence ID" value="RGV77734.1"/>
    <property type="molecule type" value="Genomic_DNA"/>
</dbReference>
<reference evidence="16 17" key="2">
    <citation type="journal article" date="2019" name="Nat. Med.">
        <title>A library of human gut bacterial isolates paired with longitudinal multiomics data enables mechanistic microbiome research.</title>
        <authorList>
            <person name="Poyet M."/>
            <person name="Groussin M."/>
            <person name="Gibbons S.M."/>
            <person name="Avila-Pacheco J."/>
            <person name="Jiang X."/>
            <person name="Kearney S.M."/>
            <person name="Perrotta A.R."/>
            <person name="Berdy B."/>
            <person name="Zhao S."/>
            <person name="Lieberman T.D."/>
            <person name="Swanson P.K."/>
            <person name="Smith M."/>
            <person name="Roesemann S."/>
            <person name="Alexander J.E."/>
            <person name="Rich S.A."/>
            <person name="Livny J."/>
            <person name="Vlamakis H."/>
            <person name="Clish C."/>
            <person name="Bullock K."/>
            <person name="Deik A."/>
            <person name="Scott J."/>
            <person name="Pierce K.A."/>
            <person name="Xavier R.J."/>
            <person name="Alm E.J."/>
        </authorList>
    </citation>
    <scope>NUCLEOTIDE SEQUENCE [LARGE SCALE GENOMIC DNA]</scope>
    <source>
        <strain evidence="4 18">BIOML-A1</strain>
        <strain evidence="2 19">BIOML-A25</strain>
        <strain evidence="5 17">BIOML-A4</strain>
        <strain evidence="3 16">BIOML-A5</strain>
    </source>
</reference>
<evidence type="ECO:0000313" key="1">
    <source>
        <dbReference type="EMBL" id="GKH79998.1"/>
    </source>
</evidence>
<reference evidence="7" key="8">
    <citation type="submission" date="2023-10" db="EMBL/GenBank/DDBJ databases">
        <title>Genome of Potential pathogenic bacteria in Crohn's disease.</title>
        <authorList>
            <person name="Rodriguez-Palacios A."/>
        </authorList>
    </citation>
    <scope>NUCLEOTIDE SEQUENCE</scope>
    <source>
        <strain evidence="7">CavFT-hAR62</strain>
    </source>
</reference>
<dbReference type="EMBL" id="VVYY01000004">
    <property type="protein sequence ID" value="KAA5399752.1"/>
    <property type="molecule type" value="Genomic_DNA"/>
</dbReference>
<dbReference type="EMBL" id="CP126056">
    <property type="protein sequence ID" value="WHX10107.1"/>
    <property type="molecule type" value="Genomic_DNA"/>
</dbReference>
<dbReference type="SUPFAM" id="SSF55961">
    <property type="entry name" value="Bet v1-like"/>
    <property type="match status" value="1"/>
</dbReference>
<proteinExistence type="predicted"/>
<evidence type="ECO:0000313" key="14">
    <source>
        <dbReference type="Proteomes" id="UP000294527"/>
    </source>
</evidence>
<evidence type="ECO:0000313" key="12">
    <source>
        <dbReference type="EMBL" id="WHX10107.1"/>
    </source>
</evidence>
<evidence type="ECO:0000313" key="15">
    <source>
        <dbReference type="Proteomes" id="UP000294834"/>
    </source>
</evidence>
<evidence type="ECO:0000313" key="16">
    <source>
        <dbReference type="Proteomes" id="UP000347681"/>
    </source>
</evidence>
<evidence type="ECO:0000313" key="3">
    <source>
        <dbReference type="EMBL" id="KAA5383998.1"/>
    </source>
</evidence>
<dbReference type="RefSeq" id="WP_007839093.1">
    <property type="nucleotide sequence ID" value="NZ_BAABYF010000001.1"/>
</dbReference>